<dbReference type="InterPro" id="IPR007373">
    <property type="entry name" value="Thiamin_PyroPKinase_B1-bd"/>
</dbReference>
<dbReference type="Gene3D" id="3.40.50.10240">
    <property type="entry name" value="Thiamin pyrophosphokinase, catalytic domain"/>
    <property type="match status" value="1"/>
</dbReference>
<dbReference type="OrthoDB" id="7057856at2"/>
<dbReference type="InterPro" id="IPR053149">
    <property type="entry name" value="TPK"/>
</dbReference>
<dbReference type="Pfam" id="PF04263">
    <property type="entry name" value="TPK_catalytic"/>
    <property type="match status" value="1"/>
</dbReference>
<dbReference type="InterPro" id="IPR006282">
    <property type="entry name" value="Thi_PPkinase"/>
</dbReference>
<dbReference type="GO" id="GO:0009229">
    <property type="term" value="P:thiamine diphosphate biosynthetic process"/>
    <property type="evidence" value="ECO:0007669"/>
    <property type="project" value="InterPro"/>
</dbReference>
<dbReference type="EMBL" id="FMVT01000001">
    <property type="protein sequence ID" value="SCX99932.1"/>
    <property type="molecule type" value="Genomic_DNA"/>
</dbReference>
<evidence type="ECO:0000313" key="7">
    <source>
        <dbReference type="EMBL" id="SCX99932.1"/>
    </source>
</evidence>
<dbReference type="Pfam" id="PF04265">
    <property type="entry name" value="TPK_B1_binding"/>
    <property type="match status" value="1"/>
</dbReference>
<evidence type="ECO:0000256" key="2">
    <source>
        <dbReference type="ARBA" id="ARBA00022741"/>
    </source>
</evidence>
<keyword evidence="3 7" id="KW-0418">Kinase</keyword>
<dbReference type="GO" id="GO:0006772">
    <property type="term" value="P:thiamine metabolic process"/>
    <property type="evidence" value="ECO:0007669"/>
    <property type="project" value="UniProtKB-UniRule"/>
</dbReference>
<dbReference type="SUPFAM" id="SSF63999">
    <property type="entry name" value="Thiamin pyrophosphokinase, catalytic domain"/>
    <property type="match status" value="1"/>
</dbReference>
<dbReference type="Proteomes" id="UP000199502">
    <property type="component" value="Unassembled WGS sequence"/>
</dbReference>
<dbReference type="PANTHER" id="PTHR41299:SF1">
    <property type="entry name" value="THIAMINE PYROPHOSPHOKINASE"/>
    <property type="match status" value="1"/>
</dbReference>
<proteinExistence type="predicted"/>
<sequence>MSGAARPALRSAGGVTVIGGGAVSQADLAEALEAAPLLVAADGGADRALALGRMPDLVIGDLDSLTPEARRLIAADRILHVAEQDSTDFAKCLQRIEAPFVIAVGFTGLRLDHTLAALTVMAGHRACPVLLLASDDVVFLAPPVLRLPLGAGTRVSLYPMGPVRGSSAGLEWPIDGIEMAPGGRVGTSNRATGEVTLRSEGPLLVMLPRDSLSVALSALGLPGAAIAGL</sequence>
<dbReference type="AlphaFoldDB" id="A0A1G5CC00"/>
<dbReference type="PANTHER" id="PTHR41299">
    <property type="entry name" value="THIAMINE PYROPHOSPHOKINASE"/>
    <property type="match status" value="1"/>
</dbReference>
<keyword evidence="1" id="KW-0808">Transferase</keyword>
<dbReference type="GO" id="GO:0004788">
    <property type="term" value="F:thiamine diphosphokinase activity"/>
    <property type="evidence" value="ECO:0007669"/>
    <property type="project" value="UniProtKB-UniRule"/>
</dbReference>
<keyword evidence="4" id="KW-0067">ATP-binding</keyword>
<evidence type="ECO:0000256" key="3">
    <source>
        <dbReference type="ARBA" id="ARBA00022777"/>
    </source>
</evidence>
<organism evidence="7 8">
    <name type="scientific">Paracoccus tibetensis</name>
    <dbReference type="NCBI Taxonomy" id="336292"/>
    <lineage>
        <taxon>Bacteria</taxon>
        <taxon>Pseudomonadati</taxon>
        <taxon>Pseudomonadota</taxon>
        <taxon>Alphaproteobacteria</taxon>
        <taxon>Rhodobacterales</taxon>
        <taxon>Paracoccaceae</taxon>
        <taxon>Paracoccus</taxon>
    </lineage>
</organism>
<dbReference type="GO" id="GO:0030975">
    <property type="term" value="F:thiamine binding"/>
    <property type="evidence" value="ECO:0007669"/>
    <property type="project" value="InterPro"/>
</dbReference>
<accession>A0A1G5CC00</accession>
<dbReference type="RefSeq" id="WP_090739908.1">
    <property type="nucleotide sequence ID" value="NZ_FMVT01000001.1"/>
</dbReference>
<dbReference type="SUPFAM" id="SSF63862">
    <property type="entry name" value="Thiamin pyrophosphokinase, substrate-binding domain"/>
    <property type="match status" value="1"/>
</dbReference>
<evidence type="ECO:0000256" key="1">
    <source>
        <dbReference type="ARBA" id="ARBA00022679"/>
    </source>
</evidence>
<reference evidence="7 8" key="1">
    <citation type="submission" date="2016-10" db="EMBL/GenBank/DDBJ databases">
        <authorList>
            <person name="de Groot N.N."/>
        </authorList>
    </citation>
    <scope>NUCLEOTIDE SEQUENCE [LARGE SCALE GENOMIC DNA]</scope>
    <source>
        <strain evidence="7 8">CGMCC 1.8925</strain>
    </source>
</reference>
<evidence type="ECO:0000256" key="5">
    <source>
        <dbReference type="NCBIfam" id="TIGR01378"/>
    </source>
</evidence>
<dbReference type="NCBIfam" id="TIGR01378">
    <property type="entry name" value="thi_PPkinase"/>
    <property type="match status" value="1"/>
</dbReference>
<keyword evidence="2" id="KW-0547">Nucleotide-binding</keyword>
<dbReference type="InterPro" id="IPR036759">
    <property type="entry name" value="TPK_catalytic_sf"/>
</dbReference>
<dbReference type="STRING" id="336292.SAMN05660710_00500"/>
<dbReference type="GO" id="GO:0016301">
    <property type="term" value="F:kinase activity"/>
    <property type="evidence" value="ECO:0007669"/>
    <property type="project" value="UniProtKB-KW"/>
</dbReference>
<name>A0A1G5CC00_9RHOB</name>
<protein>
    <recommendedName>
        <fullName evidence="5">Thiamine diphosphokinase</fullName>
        <ecNumber evidence="5">2.7.6.2</ecNumber>
    </recommendedName>
</protein>
<evidence type="ECO:0000313" key="8">
    <source>
        <dbReference type="Proteomes" id="UP000199502"/>
    </source>
</evidence>
<keyword evidence="8" id="KW-1185">Reference proteome</keyword>
<dbReference type="CDD" id="cd07995">
    <property type="entry name" value="TPK"/>
    <property type="match status" value="1"/>
</dbReference>
<evidence type="ECO:0000259" key="6">
    <source>
        <dbReference type="SMART" id="SM00983"/>
    </source>
</evidence>
<dbReference type="InterPro" id="IPR036371">
    <property type="entry name" value="TPK_B1-bd_sf"/>
</dbReference>
<dbReference type="InterPro" id="IPR007371">
    <property type="entry name" value="TPK_catalytic"/>
</dbReference>
<dbReference type="SMART" id="SM00983">
    <property type="entry name" value="TPK_B1_binding"/>
    <property type="match status" value="1"/>
</dbReference>
<feature type="domain" description="Thiamin pyrophosphokinase thiamin-binding" evidence="6">
    <location>
        <begin position="150"/>
        <end position="203"/>
    </location>
</feature>
<gene>
    <name evidence="7" type="ORF">SAMN05660710_00500</name>
</gene>
<dbReference type="GO" id="GO:0005524">
    <property type="term" value="F:ATP binding"/>
    <property type="evidence" value="ECO:0007669"/>
    <property type="project" value="UniProtKB-KW"/>
</dbReference>
<dbReference type="EC" id="2.7.6.2" evidence="5"/>
<evidence type="ECO:0000256" key="4">
    <source>
        <dbReference type="ARBA" id="ARBA00022840"/>
    </source>
</evidence>